<keyword evidence="3" id="KW-0067">ATP-binding</keyword>
<dbReference type="PROSITE" id="PS50819">
    <property type="entry name" value="INTEIN_ENDONUCLEASE"/>
    <property type="match status" value="1"/>
</dbReference>
<dbReference type="Gene3D" id="3.10.28.10">
    <property type="entry name" value="Homing endonucleases"/>
    <property type="match status" value="1"/>
</dbReference>
<dbReference type="Gene3D" id="3.40.50.300">
    <property type="entry name" value="P-loop containing nucleotide triphosphate hydrolases"/>
    <property type="match status" value="2"/>
</dbReference>
<accession>A0A220NTI3</accession>
<dbReference type="InterPro" id="IPR004042">
    <property type="entry name" value="Intein_endonuc_central"/>
</dbReference>
<dbReference type="InterPro" id="IPR027434">
    <property type="entry name" value="Homing_endonucl"/>
</dbReference>
<evidence type="ECO:0000313" key="7">
    <source>
        <dbReference type="Proteomes" id="UP000223392"/>
    </source>
</evidence>
<dbReference type="InterPro" id="IPR035421">
    <property type="entry name" value="Terminase_6C"/>
</dbReference>
<keyword evidence="7" id="KW-1185">Reference proteome</keyword>
<dbReference type="SMART" id="SM00306">
    <property type="entry name" value="HintN"/>
    <property type="match status" value="1"/>
</dbReference>
<keyword evidence="4" id="KW-0231">Viral genome packaging</keyword>
<dbReference type="InterPro" id="IPR006142">
    <property type="entry name" value="INTEIN"/>
</dbReference>
<dbReference type="Pfam" id="PF14528">
    <property type="entry name" value="LAGLIDADG_3"/>
    <property type="match status" value="1"/>
</dbReference>
<keyword evidence="1" id="KW-1188">Viral release from host cell</keyword>
<dbReference type="GO" id="GO:0005524">
    <property type="term" value="F:ATP binding"/>
    <property type="evidence" value="ECO:0007669"/>
    <property type="project" value="UniProtKB-KW"/>
</dbReference>
<protein>
    <submittedName>
        <fullName evidence="6">Terminase DNA packaging enzyme large subunit</fullName>
    </submittedName>
</protein>
<dbReference type="InterPro" id="IPR036844">
    <property type="entry name" value="Hint_dom_sf"/>
</dbReference>
<evidence type="ECO:0000256" key="4">
    <source>
        <dbReference type="ARBA" id="ARBA00023219"/>
    </source>
</evidence>
<dbReference type="GO" id="GO:0004519">
    <property type="term" value="F:endonuclease activity"/>
    <property type="evidence" value="ECO:0007669"/>
    <property type="project" value="InterPro"/>
</dbReference>
<dbReference type="InterPro" id="IPR003587">
    <property type="entry name" value="Hint_dom_N"/>
</dbReference>
<dbReference type="GO" id="GO:0016539">
    <property type="term" value="P:intein-mediated protein splicing"/>
    <property type="evidence" value="ECO:0007669"/>
    <property type="project" value="InterPro"/>
</dbReference>
<dbReference type="Pfam" id="PF03237">
    <property type="entry name" value="Terminase_6N"/>
    <property type="match status" value="1"/>
</dbReference>
<evidence type="ECO:0000256" key="3">
    <source>
        <dbReference type="ARBA" id="ARBA00022840"/>
    </source>
</evidence>
<dbReference type="EMBL" id="KY683735">
    <property type="protein sequence ID" value="ASJ80244.1"/>
    <property type="molecule type" value="Genomic_DNA"/>
</dbReference>
<dbReference type="PRINTS" id="PR00379">
    <property type="entry name" value="INTEIN"/>
</dbReference>
<keyword evidence="2" id="KW-0547">Nucleotide-binding</keyword>
<dbReference type="InterPro" id="IPR027417">
    <property type="entry name" value="P-loop_NTPase"/>
</dbReference>
<evidence type="ECO:0000259" key="5">
    <source>
        <dbReference type="PROSITE" id="PS50819"/>
    </source>
</evidence>
<dbReference type="Proteomes" id="UP000223392">
    <property type="component" value="Segment"/>
</dbReference>
<gene>
    <name evidence="6" type="ORF">ECD7_00152</name>
</gene>
<reference evidence="6 7" key="1">
    <citation type="journal article" date="2015" name="Bacteriophage">
        <title>A small-scale experiment of using phage-based probiotic dietary supplement for prevention of E. coli traveler's diarrhea.</title>
        <authorList>
            <person name="Aleshkin A.V."/>
            <person name="Rubalskii E.O."/>
            <person name="Volozhantsev N.V."/>
            <person name="Verevkin V.V."/>
            <person name="Svetoch E.A."/>
            <person name="Kiseleva I.A."/>
            <person name="Bochkareva S.S."/>
            <person name="Borisova O.Y."/>
            <person name="Popova A.V."/>
            <person name="Bogun A.G."/>
            <person name="Afanas'ev S.S."/>
        </authorList>
    </citation>
    <scope>NUCLEOTIDE SEQUENCE [LARGE SCALE GENOMIC DNA]</scope>
</reference>
<evidence type="ECO:0000256" key="1">
    <source>
        <dbReference type="ARBA" id="ARBA00022612"/>
    </source>
</evidence>
<proteinExistence type="predicted"/>
<feature type="domain" description="DOD-type homing endonuclease" evidence="5">
    <location>
        <begin position="285"/>
        <end position="408"/>
    </location>
</feature>
<name>A0A220NTI3_9CAUD</name>
<organism evidence="6 7">
    <name type="scientific">Escherichia phage ECD7</name>
    <dbReference type="NCBI Taxonomy" id="1981499"/>
    <lineage>
        <taxon>Viruses</taxon>
        <taxon>Duplodnaviria</taxon>
        <taxon>Heunggongvirae</taxon>
        <taxon>Uroviricota</taxon>
        <taxon>Caudoviricetes</taxon>
        <taxon>Pantevenvirales</taxon>
        <taxon>Straboviridae</taxon>
        <taxon>Krischvirus</taxon>
        <taxon>Krischvirus ecd7</taxon>
    </lineage>
</organism>
<evidence type="ECO:0000256" key="2">
    <source>
        <dbReference type="ARBA" id="ARBA00022741"/>
    </source>
</evidence>
<evidence type="ECO:0000313" key="6">
    <source>
        <dbReference type="EMBL" id="ASJ80244.1"/>
    </source>
</evidence>
<dbReference type="InterPro" id="IPR004860">
    <property type="entry name" value="LAGLIDADG_dom"/>
</dbReference>
<dbReference type="SUPFAM" id="SSF51294">
    <property type="entry name" value="Hedgehog/intein (Hint) domain"/>
    <property type="match status" value="1"/>
</dbReference>
<dbReference type="Gene3D" id="3.30.420.240">
    <property type="match status" value="1"/>
</dbReference>
<dbReference type="Pfam" id="PF17289">
    <property type="entry name" value="Terminase_6C"/>
    <property type="match status" value="1"/>
</dbReference>
<sequence>MSVIEGINAMATDEHPLHLAHPSTLETKIDSNGIEWILSKHDDKWYPKKFSDYLKLNRPQKIRMQSTDPTNYKFFKDSDNIRTRYMRLKNLRRANIKTQYTPEMIAEWKRCRKDIVYFAETYCAITHIDYGTIKVQLRDYQKDMLKIMHENRMSAHKLSRQLGKALDVNTPIPTSDGFKRMGDIKEGDQIYAPNGRLVNVVYATEYQYDRKCYEVVLDTGAKVVADADHIWTVYEKVGNKHVKRDVTTQEMVDKGITTKGQSRFKIAKTKPIKGETKVLPVDPYTLGYWLGDGHTDAARITHHKDDSGILTHLNEQGYHTYTFADKRNSNVLTTSAHGLWEGLKTAGVAGNKHIPMEYQFADIDQRTALLQGIMDSDGCINKNGYAEITLKLKPLIDDIYSLLCGLGFKPKMKEKVVKGTVYYRISFNAYADKGVCPVRIKRKKANLINSCEDTRTDFLFIREINPVESRPVKCIQVDSEDKLYLCGREFIPTHNTTAVAIFLAHYVCFNKDKAVGILAHKGSMSVEVLERTKQAIELLPDFLQPGIVEWNKKSIVLENGSSIGAYASSPDAVRGNSFSFIYIDEAAFISAWQDAWLAIQPVISSGRESKLIMTTTPNGLNHFYDIWQSAIDGKSGYVPYEAVWHSVKERLYNKADIFDDGYEWSSQAIAGSSLEQFLQEHNAEFFGSSGTLIRATTLSRLSFIDVVNDNGFYQFEKPKEGRKYVATLDCSEGRGQDYHALQIIDITEFPYKQVAVYHSNTTSHFILPDIVFKYLMMYNECPVYIELNSTGVSIAKSLAMDLEYDNIICDSFIDLGMKQSKRSKAMGCSALKDLIEKDKLIINHKGTIQELRTFSEKGVSWAAEEGFHDDLVMSLVIFGWLTTQEKFAEYAGKDEMRIASEIFRKELDELGEEYAPVVIYDGANGIEEYRPREGLTMI</sequence>
<dbReference type="SUPFAM" id="SSF55608">
    <property type="entry name" value="Homing endonucleases"/>
    <property type="match status" value="1"/>
</dbReference>